<evidence type="ECO:0000256" key="4">
    <source>
        <dbReference type="ARBA" id="ARBA00022598"/>
    </source>
</evidence>
<dbReference type="Pfam" id="PF03133">
    <property type="entry name" value="TTL"/>
    <property type="match status" value="1"/>
</dbReference>
<dbReference type="Proteomes" id="UP000023152">
    <property type="component" value="Unassembled WGS sequence"/>
</dbReference>
<dbReference type="OrthoDB" id="202825at2759"/>
<evidence type="ECO:0000256" key="2">
    <source>
        <dbReference type="ARBA" id="ARBA00006118"/>
    </source>
</evidence>
<dbReference type="PROSITE" id="PS51221">
    <property type="entry name" value="TTL"/>
    <property type="match status" value="1"/>
</dbReference>
<dbReference type="OMA" id="DWNFYWS"/>
<evidence type="ECO:0000256" key="10">
    <source>
        <dbReference type="ARBA" id="ARBA00023273"/>
    </source>
</evidence>
<evidence type="ECO:0000256" key="6">
    <source>
        <dbReference type="ARBA" id="ARBA00022741"/>
    </source>
</evidence>
<dbReference type="AlphaFoldDB" id="X6P256"/>
<evidence type="ECO:0000256" key="7">
    <source>
        <dbReference type="ARBA" id="ARBA00022840"/>
    </source>
</evidence>
<dbReference type="PANTHER" id="PTHR12241:SF31">
    <property type="entry name" value="POLYGLUTAMYLASE COMPLEX SUBUNIT TTLL1"/>
    <property type="match status" value="1"/>
</dbReference>
<dbReference type="PANTHER" id="PTHR12241">
    <property type="entry name" value="TUBULIN POLYGLUTAMYLASE"/>
    <property type="match status" value="1"/>
</dbReference>
<keyword evidence="4 11" id="KW-0436">Ligase</keyword>
<comment type="subcellular location">
    <subcellularLocation>
        <location evidence="1">Cytoplasm</location>
        <location evidence="1">Cytoskeleton</location>
        <location evidence="1">Cilium basal body</location>
    </subcellularLocation>
</comment>
<evidence type="ECO:0000256" key="9">
    <source>
        <dbReference type="ARBA" id="ARBA00023212"/>
    </source>
</evidence>
<keyword evidence="8" id="KW-0969">Cilium</keyword>
<name>X6P256_RETFI</name>
<dbReference type="GO" id="GO:0005524">
    <property type="term" value="F:ATP binding"/>
    <property type="evidence" value="ECO:0007669"/>
    <property type="project" value="UniProtKB-KW"/>
</dbReference>
<evidence type="ECO:0000313" key="12">
    <source>
        <dbReference type="Proteomes" id="UP000023152"/>
    </source>
</evidence>
<dbReference type="InterPro" id="IPR004344">
    <property type="entry name" value="TTL/TTLL_fam"/>
</dbReference>
<dbReference type="GO" id="GO:0036064">
    <property type="term" value="C:ciliary basal body"/>
    <property type="evidence" value="ECO:0007669"/>
    <property type="project" value="TreeGrafter"/>
</dbReference>
<dbReference type="SUPFAM" id="SSF56059">
    <property type="entry name" value="Glutathione synthetase ATP-binding domain-like"/>
    <property type="match status" value="1"/>
</dbReference>
<dbReference type="GO" id="GO:0005874">
    <property type="term" value="C:microtubule"/>
    <property type="evidence" value="ECO:0007669"/>
    <property type="project" value="UniProtKB-KW"/>
</dbReference>
<keyword evidence="3" id="KW-0963">Cytoplasm</keyword>
<evidence type="ECO:0000256" key="5">
    <source>
        <dbReference type="ARBA" id="ARBA00022701"/>
    </source>
</evidence>
<organism evidence="11 12">
    <name type="scientific">Reticulomyxa filosa</name>
    <dbReference type="NCBI Taxonomy" id="46433"/>
    <lineage>
        <taxon>Eukaryota</taxon>
        <taxon>Sar</taxon>
        <taxon>Rhizaria</taxon>
        <taxon>Retaria</taxon>
        <taxon>Foraminifera</taxon>
        <taxon>Monothalamids</taxon>
        <taxon>Reticulomyxidae</taxon>
        <taxon>Reticulomyxa</taxon>
    </lineage>
</organism>
<gene>
    <name evidence="11" type="ORF">RFI_04964</name>
</gene>
<keyword evidence="10" id="KW-0966">Cell projection</keyword>
<comment type="similarity">
    <text evidence="2">Belongs to the tubulin polyglutamylase family.</text>
</comment>
<evidence type="ECO:0000313" key="11">
    <source>
        <dbReference type="EMBL" id="ETO32154.1"/>
    </source>
</evidence>
<comment type="caution">
    <text evidence="11">The sequence shown here is derived from an EMBL/GenBank/DDBJ whole genome shotgun (WGS) entry which is preliminary data.</text>
</comment>
<keyword evidence="9" id="KW-0206">Cytoskeleton</keyword>
<dbReference type="GO" id="GO:0000226">
    <property type="term" value="P:microtubule cytoskeleton organization"/>
    <property type="evidence" value="ECO:0007669"/>
    <property type="project" value="TreeGrafter"/>
</dbReference>
<proteinExistence type="inferred from homology"/>
<dbReference type="GO" id="GO:0015631">
    <property type="term" value="F:tubulin binding"/>
    <property type="evidence" value="ECO:0007669"/>
    <property type="project" value="TreeGrafter"/>
</dbReference>
<keyword evidence="6" id="KW-0547">Nucleotide-binding</keyword>
<protein>
    <submittedName>
        <fullName evidence="11">Tubulin tyrosine ligase-like protein</fullName>
    </submittedName>
</protein>
<keyword evidence="12" id="KW-1185">Reference proteome</keyword>
<evidence type="ECO:0000256" key="8">
    <source>
        <dbReference type="ARBA" id="ARBA00023069"/>
    </source>
</evidence>
<keyword evidence="7" id="KW-0067">ATP-binding</keyword>
<keyword evidence="5" id="KW-0493">Microtubule</keyword>
<dbReference type="EMBL" id="ASPP01004444">
    <property type="protein sequence ID" value="ETO32154.1"/>
    <property type="molecule type" value="Genomic_DNA"/>
</dbReference>
<dbReference type="GO" id="GO:0070740">
    <property type="term" value="F:tubulin-glutamic acid ligase activity"/>
    <property type="evidence" value="ECO:0007669"/>
    <property type="project" value="TreeGrafter"/>
</dbReference>
<evidence type="ECO:0000256" key="3">
    <source>
        <dbReference type="ARBA" id="ARBA00022490"/>
    </source>
</evidence>
<evidence type="ECO:0000256" key="1">
    <source>
        <dbReference type="ARBA" id="ARBA00004120"/>
    </source>
</evidence>
<accession>X6P256</accession>
<reference evidence="11 12" key="1">
    <citation type="journal article" date="2013" name="Curr. Biol.">
        <title>The Genome of the Foraminiferan Reticulomyxa filosa.</title>
        <authorList>
            <person name="Glockner G."/>
            <person name="Hulsmann N."/>
            <person name="Schleicher M."/>
            <person name="Noegel A.A."/>
            <person name="Eichinger L."/>
            <person name="Gallinger C."/>
            <person name="Pawlowski J."/>
            <person name="Sierra R."/>
            <person name="Euteneuer U."/>
            <person name="Pillet L."/>
            <person name="Moustafa A."/>
            <person name="Platzer M."/>
            <person name="Groth M."/>
            <person name="Szafranski K."/>
            <person name="Schliwa M."/>
        </authorList>
    </citation>
    <scope>NUCLEOTIDE SEQUENCE [LARGE SCALE GENOMIC DNA]</scope>
</reference>
<sequence>MTIDDEEWNVYWASVSRVRKLFNFESGVRLRDDQIINHFPNHFELTRKDLMVKNIKRYRKNLEKNGNPIAARNSNGTYIHLDFVPSTYLLPNDYGLFEEEFKKILKGTKWILKPTCKAQGAGIFIIDKLIQLKKWSPSYGHNKEEPYVVSRYIEKPLLIGGKKFDLRLYVLVTSYRPLRVYFHKQGFGRFSNVKYTLKKEEMNNTEIHLTNVAIQKHGADYNPNHGNKWSFENFITYVEGIFGNEASVQLIKKIKVIIIHSLLAVQSVIINDKHCFECYGYDILVDEDLKPWLLEVNASPSLSATTKNDRDVKRKLLKDVFACVVPPDFPSTQISQGCASWNTSAQVGDFELIYDETNPFRVDTAHANDVVKTKKVLTVNRSKTTKTSWK</sequence>
<dbReference type="Gene3D" id="3.30.470.20">
    <property type="entry name" value="ATP-grasp fold, B domain"/>
    <property type="match status" value="1"/>
</dbReference>